<proteinExistence type="predicted"/>
<feature type="non-terminal residue" evidence="1">
    <location>
        <position position="1"/>
    </location>
</feature>
<organism evidence="1 2">
    <name type="scientific">Scutellospora calospora</name>
    <dbReference type="NCBI Taxonomy" id="85575"/>
    <lineage>
        <taxon>Eukaryota</taxon>
        <taxon>Fungi</taxon>
        <taxon>Fungi incertae sedis</taxon>
        <taxon>Mucoromycota</taxon>
        <taxon>Glomeromycotina</taxon>
        <taxon>Glomeromycetes</taxon>
        <taxon>Diversisporales</taxon>
        <taxon>Gigasporaceae</taxon>
        <taxon>Scutellospora</taxon>
    </lineage>
</organism>
<comment type="caution">
    <text evidence="1">The sequence shown here is derived from an EMBL/GenBank/DDBJ whole genome shotgun (WGS) entry which is preliminary data.</text>
</comment>
<protein>
    <submittedName>
        <fullName evidence="1">4684_t:CDS:1</fullName>
    </submittedName>
</protein>
<sequence>KADEKKRKLEKQAIKDSKKQRKNTKGTSNKQSGNFPGISVIYPTPKGYETHKFVANENTQYRPSPSPIFHLGMMSVNNNDLNDNSPNMQAPTSSTIDSFGLQPSTDIEQNGLINQFDVQQFIFSNNMTA</sequence>
<name>A0ACA9N8J0_9GLOM</name>
<reference evidence="1" key="1">
    <citation type="submission" date="2021-06" db="EMBL/GenBank/DDBJ databases">
        <authorList>
            <person name="Kallberg Y."/>
            <person name="Tangrot J."/>
            <person name="Rosling A."/>
        </authorList>
    </citation>
    <scope>NUCLEOTIDE SEQUENCE</scope>
    <source>
        <strain evidence="1">AU212A</strain>
    </source>
</reference>
<accession>A0ACA9N8J0</accession>
<dbReference type="EMBL" id="CAJVPM010021190">
    <property type="protein sequence ID" value="CAG8638950.1"/>
    <property type="molecule type" value="Genomic_DNA"/>
</dbReference>
<dbReference type="Proteomes" id="UP000789860">
    <property type="component" value="Unassembled WGS sequence"/>
</dbReference>
<evidence type="ECO:0000313" key="2">
    <source>
        <dbReference type="Proteomes" id="UP000789860"/>
    </source>
</evidence>
<gene>
    <name evidence="1" type="ORF">SCALOS_LOCUS8251</name>
</gene>
<keyword evidence="2" id="KW-1185">Reference proteome</keyword>
<evidence type="ECO:0000313" key="1">
    <source>
        <dbReference type="EMBL" id="CAG8638950.1"/>
    </source>
</evidence>